<gene>
    <name evidence="1" type="ORF">CK203_027828</name>
</gene>
<name>A0A438J3G7_VITVI</name>
<evidence type="ECO:0000313" key="1">
    <source>
        <dbReference type="EMBL" id="RVX03507.1"/>
    </source>
</evidence>
<protein>
    <submittedName>
        <fullName evidence="1">Uncharacterized protein</fullName>
    </submittedName>
</protein>
<proteinExistence type="predicted"/>
<dbReference type="Proteomes" id="UP000288805">
    <property type="component" value="Unassembled WGS sequence"/>
</dbReference>
<reference evidence="1 2" key="1">
    <citation type="journal article" date="2018" name="PLoS Genet.">
        <title>Population sequencing reveals clonal diversity and ancestral inbreeding in the grapevine cultivar Chardonnay.</title>
        <authorList>
            <person name="Roach M.J."/>
            <person name="Johnson D.L."/>
            <person name="Bohlmann J."/>
            <person name="van Vuuren H.J."/>
            <person name="Jones S.J."/>
            <person name="Pretorius I.S."/>
            <person name="Schmidt S.A."/>
            <person name="Borneman A.R."/>
        </authorList>
    </citation>
    <scope>NUCLEOTIDE SEQUENCE [LARGE SCALE GENOMIC DNA]</scope>
    <source>
        <strain evidence="2">cv. Chardonnay</strain>
        <tissue evidence="1">Leaf</tissue>
    </source>
</reference>
<comment type="caution">
    <text evidence="1">The sequence shown here is derived from an EMBL/GenBank/DDBJ whole genome shotgun (WGS) entry which is preliminary data.</text>
</comment>
<evidence type="ECO:0000313" key="2">
    <source>
        <dbReference type="Proteomes" id="UP000288805"/>
    </source>
</evidence>
<organism evidence="1 2">
    <name type="scientific">Vitis vinifera</name>
    <name type="common">Grape</name>
    <dbReference type="NCBI Taxonomy" id="29760"/>
    <lineage>
        <taxon>Eukaryota</taxon>
        <taxon>Viridiplantae</taxon>
        <taxon>Streptophyta</taxon>
        <taxon>Embryophyta</taxon>
        <taxon>Tracheophyta</taxon>
        <taxon>Spermatophyta</taxon>
        <taxon>Magnoliopsida</taxon>
        <taxon>eudicotyledons</taxon>
        <taxon>Gunneridae</taxon>
        <taxon>Pentapetalae</taxon>
        <taxon>rosids</taxon>
        <taxon>Vitales</taxon>
        <taxon>Vitaceae</taxon>
        <taxon>Viteae</taxon>
        <taxon>Vitis</taxon>
    </lineage>
</organism>
<sequence>MEISNVLDSTANQHFPPFETPLPSKKAFISPWGQVSSVADTVLTAATAIVDNSNNGDDGGEVLGWIVQSFVQ</sequence>
<dbReference type="AlphaFoldDB" id="A0A438J3G7"/>
<accession>A0A438J3G7</accession>
<dbReference type="EMBL" id="QGNW01000065">
    <property type="protein sequence ID" value="RVX03507.1"/>
    <property type="molecule type" value="Genomic_DNA"/>
</dbReference>